<evidence type="ECO:0000256" key="1">
    <source>
        <dbReference type="SAM" id="Coils"/>
    </source>
</evidence>
<evidence type="ECO:0000259" key="3">
    <source>
        <dbReference type="Pfam" id="PF13598"/>
    </source>
</evidence>
<feature type="domain" description="DUF4139" evidence="3">
    <location>
        <begin position="265"/>
        <end position="611"/>
    </location>
</feature>
<protein>
    <recommendedName>
        <fullName evidence="7">DUF4139 domain-containing protein</fullName>
    </recommendedName>
</protein>
<name>A0A7M5X964_9CNID</name>
<feature type="domain" description="DUF4140" evidence="4">
    <location>
        <begin position="57"/>
        <end position="164"/>
    </location>
</feature>
<feature type="region of interest" description="Disordered" evidence="2">
    <location>
        <begin position="1"/>
        <end position="21"/>
    </location>
</feature>
<evidence type="ECO:0000259" key="4">
    <source>
        <dbReference type="Pfam" id="PF13600"/>
    </source>
</evidence>
<dbReference type="PANTHER" id="PTHR31005">
    <property type="entry name" value="DUF4139 DOMAIN-CONTAINING PROTEIN"/>
    <property type="match status" value="1"/>
</dbReference>
<feature type="coiled-coil region" evidence="1">
    <location>
        <begin position="129"/>
        <end position="163"/>
    </location>
</feature>
<evidence type="ECO:0000256" key="2">
    <source>
        <dbReference type="SAM" id="MobiDB-lite"/>
    </source>
</evidence>
<evidence type="ECO:0008006" key="7">
    <source>
        <dbReference type="Google" id="ProtNLM"/>
    </source>
</evidence>
<dbReference type="AlphaFoldDB" id="A0A7M5X964"/>
<dbReference type="GeneID" id="136801301"/>
<keyword evidence="6" id="KW-1185">Reference proteome</keyword>
<dbReference type="InterPro" id="IPR011935">
    <property type="entry name" value="CHP02231"/>
</dbReference>
<organism evidence="5 6">
    <name type="scientific">Clytia hemisphaerica</name>
    <dbReference type="NCBI Taxonomy" id="252671"/>
    <lineage>
        <taxon>Eukaryota</taxon>
        <taxon>Metazoa</taxon>
        <taxon>Cnidaria</taxon>
        <taxon>Hydrozoa</taxon>
        <taxon>Hydroidolina</taxon>
        <taxon>Leptothecata</taxon>
        <taxon>Obeliida</taxon>
        <taxon>Clytiidae</taxon>
        <taxon>Clytia</taxon>
    </lineage>
</organism>
<keyword evidence="1" id="KW-0175">Coiled coil</keyword>
<dbReference type="NCBIfam" id="TIGR02231">
    <property type="entry name" value="mucoidy inhibitor MuiA family protein"/>
    <property type="match status" value="1"/>
</dbReference>
<accession>A0A7M5X964</accession>
<dbReference type="PANTHER" id="PTHR31005:SF8">
    <property type="entry name" value="DUF4139 DOMAIN-CONTAINING PROTEIN"/>
    <property type="match status" value="1"/>
</dbReference>
<evidence type="ECO:0000313" key="6">
    <source>
        <dbReference type="Proteomes" id="UP000594262"/>
    </source>
</evidence>
<dbReference type="OrthoDB" id="10068793at2759"/>
<dbReference type="EnsemblMetazoa" id="CLYHEMT019171.2">
    <property type="protein sequence ID" value="CLYHEMP019171.2"/>
    <property type="gene ID" value="CLYHEMG019171"/>
</dbReference>
<dbReference type="Pfam" id="PF13598">
    <property type="entry name" value="DUF4139"/>
    <property type="match status" value="1"/>
</dbReference>
<dbReference type="RefSeq" id="XP_066914037.1">
    <property type="nucleotide sequence ID" value="XM_067057936.1"/>
</dbReference>
<evidence type="ECO:0000313" key="5">
    <source>
        <dbReference type="EnsemblMetazoa" id="CLYHEMP019171.2"/>
    </source>
</evidence>
<reference evidence="5" key="1">
    <citation type="submission" date="2021-01" db="UniProtKB">
        <authorList>
            <consortium name="EnsemblMetazoa"/>
        </authorList>
    </citation>
    <scope>IDENTIFICATION</scope>
</reference>
<dbReference type="InterPro" id="IPR037291">
    <property type="entry name" value="DUF4139"/>
</dbReference>
<dbReference type="InterPro" id="IPR025554">
    <property type="entry name" value="DUF4140"/>
</dbReference>
<proteinExistence type="predicted"/>
<sequence>MSHSDRSDSEPEDLEQSVSISKGKLVVKMDQTIKKSESSATSTKEEVQIKDCPVKNVTVFVDRAEVNRIVDLNLQQGNVEVLLKDLPDCMDQDSMRVSCFGEATIVEVAYQEKAVKENGDDCDDSEQIKSKTEAEKKNIKGSIKTLEANKAKHEQRIEVINKEKLLLQNYADCISSKKEDKVGDVLEKKSIENMLNFLAIYEERSTRIHNEFSDLTQKIEEIVKEIGILKQNLVKLEPKTQKTNMQRNVSILLEVKEESNVNLVASYVVSRASWRPFYDVRAFNKDSSVQILYFGMIRQNTGEDWEDAKLSLSTALPSVGGSPPSLKPQLLKVATVLTAKSAKRGFSFGGGGGGVKRRSMKMKSFGAGDSDSDEEESLSSYMCSVGAPSALPTAQATENLTSTNFDILRPSTIESDDVEHKVSICQLDFSPEFEYLAIPKSVAHAFLKIKVKNDSNYALLAGDANVFLDNNFLTKTTLSAVSPMEEFDIALGVDPSVKVTYKPVKKFQQRTGMISKADLFNFHQVIEIKNTKSLPVKIKVTDQCPWSTNDKIKITLQDPDIKFPKGNSSDTSIIKNGNASLYTNNNTIEWELEVPSSETKTINLKYQVEHPIGVRIEGL</sequence>
<dbReference type="Pfam" id="PF13600">
    <property type="entry name" value="DUF4140"/>
    <property type="match status" value="1"/>
</dbReference>
<dbReference type="Proteomes" id="UP000594262">
    <property type="component" value="Unplaced"/>
</dbReference>